<protein>
    <submittedName>
        <fullName evidence="1">Uncharacterized protein</fullName>
    </submittedName>
</protein>
<accession>A0A4Z2HE61</accession>
<reference evidence="1 2" key="1">
    <citation type="submission" date="2019-03" db="EMBL/GenBank/DDBJ databases">
        <title>First draft genome of Liparis tanakae, snailfish: a comprehensive survey of snailfish specific genes.</title>
        <authorList>
            <person name="Kim W."/>
            <person name="Song I."/>
            <person name="Jeong J.-H."/>
            <person name="Kim D."/>
            <person name="Kim S."/>
            <person name="Ryu S."/>
            <person name="Song J.Y."/>
            <person name="Lee S.K."/>
        </authorList>
    </citation>
    <scope>NUCLEOTIDE SEQUENCE [LARGE SCALE GENOMIC DNA]</scope>
    <source>
        <tissue evidence="1">Muscle</tissue>
    </source>
</reference>
<gene>
    <name evidence="1" type="ORF">EYF80_025655</name>
</gene>
<name>A0A4Z2HE61_9TELE</name>
<dbReference type="Proteomes" id="UP000314294">
    <property type="component" value="Unassembled WGS sequence"/>
</dbReference>
<evidence type="ECO:0000313" key="2">
    <source>
        <dbReference type="Proteomes" id="UP000314294"/>
    </source>
</evidence>
<organism evidence="1 2">
    <name type="scientific">Liparis tanakae</name>
    <name type="common">Tanaka's snailfish</name>
    <dbReference type="NCBI Taxonomy" id="230148"/>
    <lineage>
        <taxon>Eukaryota</taxon>
        <taxon>Metazoa</taxon>
        <taxon>Chordata</taxon>
        <taxon>Craniata</taxon>
        <taxon>Vertebrata</taxon>
        <taxon>Euteleostomi</taxon>
        <taxon>Actinopterygii</taxon>
        <taxon>Neopterygii</taxon>
        <taxon>Teleostei</taxon>
        <taxon>Neoteleostei</taxon>
        <taxon>Acanthomorphata</taxon>
        <taxon>Eupercaria</taxon>
        <taxon>Perciformes</taxon>
        <taxon>Cottioidei</taxon>
        <taxon>Cottales</taxon>
        <taxon>Liparidae</taxon>
        <taxon>Liparis</taxon>
    </lineage>
</organism>
<dbReference type="EMBL" id="SRLO01000258">
    <property type="protein sequence ID" value="TNN64157.1"/>
    <property type="molecule type" value="Genomic_DNA"/>
</dbReference>
<dbReference type="AlphaFoldDB" id="A0A4Z2HE61"/>
<evidence type="ECO:0000313" key="1">
    <source>
        <dbReference type="EMBL" id="TNN64157.1"/>
    </source>
</evidence>
<keyword evidence="2" id="KW-1185">Reference proteome</keyword>
<comment type="caution">
    <text evidence="1">The sequence shown here is derived from an EMBL/GenBank/DDBJ whole genome shotgun (WGS) entry which is preliminary data.</text>
</comment>
<proteinExistence type="predicted"/>
<sequence length="135" mass="15145">MAGTSQLLELLLPPREVTGGLTADTGRGLSEPATEVLRHPGLSKQRSSRLLALLAEHTHAFQPFLQQLQETRHGRHVGQKPPAALDEVSQLQLVSFWICWEKSAVDRKRREKMFSRSSRRNMAGTASRELLLLLL</sequence>